<gene>
    <name evidence="1" type="ordered locus">Dda3937_03217</name>
</gene>
<sequence length="147" mass="15833">MGSAMAKPLAQEARQTGQILERIKNAVVRQVEQIAAQVIGRFAVVAEHGDQGDDIDGVQSPLLTEQGGSLKDLGDTAVIDANRAEFVAQEGMQGVIIMMNNYRIIHSTPLICLFDGSITSVIQAFCLKLHASRCGRRNTVRSAVKSV</sequence>
<dbReference type="STRING" id="198628.Dda3937_03217"/>
<evidence type="ECO:0000313" key="1">
    <source>
        <dbReference type="EMBL" id="ADN00588.1"/>
    </source>
</evidence>
<dbReference type="EMBL" id="CP002038">
    <property type="protein sequence ID" value="ADN00588.1"/>
    <property type="molecule type" value="Genomic_DNA"/>
</dbReference>
<organism evidence="1 2">
    <name type="scientific">Dickeya dadantii (strain 3937)</name>
    <name type="common">Erwinia chrysanthemi (strain 3937)</name>
    <dbReference type="NCBI Taxonomy" id="198628"/>
    <lineage>
        <taxon>Bacteria</taxon>
        <taxon>Pseudomonadati</taxon>
        <taxon>Pseudomonadota</taxon>
        <taxon>Gammaproteobacteria</taxon>
        <taxon>Enterobacterales</taxon>
        <taxon>Pectobacteriaceae</taxon>
        <taxon>Dickeya</taxon>
    </lineage>
</organism>
<dbReference type="KEGG" id="ddd:Dda3937_03217"/>
<dbReference type="AlphaFoldDB" id="E0SME9"/>
<proteinExistence type="predicted"/>
<name>E0SME9_DICD3</name>
<protein>
    <submittedName>
        <fullName evidence="1">Uncharacterized protein</fullName>
    </submittedName>
</protein>
<accession>E0SME9</accession>
<reference evidence="1 2" key="1">
    <citation type="journal article" date="2011" name="J. Bacteriol.">
        <title>Genome sequence of the plant-pathogenic bacterium Dickeya dadantii 3937.</title>
        <authorList>
            <person name="Glasner J.D."/>
            <person name="Yang C.H."/>
            <person name="Reverchon S."/>
            <person name="Hugouvieux-Cotte-Pattat N."/>
            <person name="Condemine G."/>
            <person name="Bohin J.P."/>
            <person name="Van Gijsegem F."/>
            <person name="Yang S."/>
            <person name="Franza T."/>
            <person name="Expert D."/>
            <person name="Plunkett G. III"/>
            <person name="San Francisco M.J."/>
            <person name="Charkowski A.O."/>
            <person name="Py B."/>
            <person name="Bell K."/>
            <person name="Rauscher L."/>
            <person name="Rodriguez-Palenzuela P."/>
            <person name="Toussaint A."/>
            <person name="Holeva M.C."/>
            <person name="He S.Y."/>
            <person name="Douet V."/>
            <person name="Boccara M."/>
            <person name="Blanco C."/>
            <person name="Toth I."/>
            <person name="Anderson B.D."/>
            <person name="Biehl B.S."/>
            <person name="Mau B."/>
            <person name="Flynn S.M."/>
            <person name="Barras F."/>
            <person name="Lindeberg M."/>
            <person name="Birch P.R."/>
            <person name="Tsuyumu S."/>
            <person name="Shi X."/>
            <person name="Hibbing M."/>
            <person name="Yap M.N."/>
            <person name="Carpentier M."/>
            <person name="Dassa E."/>
            <person name="Umehara M."/>
            <person name="Kim J.F."/>
            <person name="Rusch M."/>
            <person name="Soni P."/>
            <person name="Mayhew G.F."/>
            <person name="Fouts D.E."/>
            <person name="Gill S.R."/>
            <person name="Blattner F.R."/>
            <person name="Keen N.T."/>
            <person name="Perna N.T."/>
        </authorList>
    </citation>
    <scope>NUCLEOTIDE SEQUENCE [LARGE SCALE GENOMIC DNA]</scope>
    <source>
        <strain evidence="1 2">3937</strain>
    </source>
</reference>
<keyword evidence="2" id="KW-1185">Reference proteome</keyword>
<dbReference type="HOGENOM" id="CLU_1765104_0_0_6"/>
<evidence type="ECO:0000313" key="2">
    <source>
        <dbReference type="Proteomes" id="UP000006859"/>
    </source>
</evidence>
<dbReference type="Proteomes" id="UP000006859">
    <property type="component" value="Chromosome"/>
</dbReference>